<organism evidence="1">
    <name type="scientific">viral metagenome</name>
    <dbReference type="NCBI Taxonomy" id="1070528"/>
    <lineage>
        <taxon>unclassified sequences</taxon>
        <taxon>metagenomes</taxon>
        <taxon>organismal metagenomes</taxon>
    </lineage>
</organism>
<accession>A0A6C0J5A5</accession>
<evidence type="ECO:0000313" key="1">
    <source>
        <dbReference type="EMBL" id="QHU00040.1"/>
    </source>
</evidence>
<proteinExistence type="predicted"/>
<reference evidence="1" key="1">
    <citation type="journal article" date="2020" name="Nature">
        <title>Giant virus diversity and host interactions through global metagenomics.</title>
        <authorList>
            <person name="Schulz F."/>
            <person name="Roux S."/>
            <person name="Paez-Espino D."/>
            <person name="Jungbluth S."/>
            <person name="Walsh D.A."/>
            <person name="Denef V.J."/>
            <person name="McMahon K.D."/>
            <person name="Konstantinidis K.T."/>
            <person name="Eloe-Fadrosh E.A."/>
            <person name="Kyrpides N.C."/>
            <person name="Woyke T."/>
        </authorList>
    </citation>
    <scope>NUCLEOTIDE SEQUENCE</scope>
    <source>
        <strain evidence="1">GVMAG-M-3300025778-1</strain>
    </source>
</reference>
<dbReference type="EMBL" id="MN740320">
    <property type="protein sequence ID" value="QHU00040.1"/>
    <property type="molecule type" value="Genomic_DNA"/>
</dbReference>
<protein>
    <submittedName>
        <fullName evidence="1">Uncharacterized protein</fullName>
    </submittedName>
</protein>
<sequence>MGNVPSIPPKTLEVAKKFGKPVETSAYFNPSAEIFFDAKDAPRRLVWIQDNKVTGYTSRIKKIHVVFETSDFLVETANTIYLVAGTAGLTTKPKRAVDECDAILATAEENEQIQSKTK</sequence>
<name>A0A6C0J5A5_9ZZZZ</name>
<dbReference type="AlphaFoldDB" id="A0A6C0J5A5"/>